<gene>
    <name evidence="3" type="ORF">CRP01_00110</name>
</gene>
<organism evidence="3 4">
    <name type="scientific">Flavilitoribacter nigricans (strain ATCC 23147 / DSM 23189 / NBRC 102662 / NCIMB 1420 / SS-2)</name>
    <name type="common">Lewinella nigricans</name>
    <dbReference type="NCBI Taxonomy" id="1122177"/>
    <lineage>
        <taxon>Bacteria</taxon>
        <taxon>Pseudomonadati</taxon>
        <taxon>Bacteroidota</taxon>
        <taxon>Saprospiria</taxon>
        <taxon>Saprospirales</taxon>
        <taxon>Lewinellaceae</taxon>
        <taxon>Flavilitoribacter</taxon>
    </lineage>
</organism>
<sequence length="593" mass="67862">MQKHKYNYGIIGNCAYIALVDTNANIGFMCWPRFDSSFIFGGLLDEEKGGRFSISPATANYSSTQQYLPNTNILETTFHCEDGTFKVVDFAPRFFQYERAYKPLMLLRKVVPIEGRPRIRVCCRPVGAYGSRQPNPVMGSSHIRYEGLDAQVRLTTNVSLNHILEEEPFALSQTQHFILTWGVPLEAALETTAESFLVKTRKYWHLWVQNTSTERFRQESVIRSALTLKLHQYQDTGAIIAATTTSLPESPGSTRNWDYRFCWFRDAHYTLKALNDLSHFNILKDYARFIENVVLSEDRRYHPLVPIASHTIPEEQILDLDGYLGEKPVRIGNQAHEHIQNDVYGQVMVTLLPFFTDQRLLGKTGKDLEEIAWHSLEMIENTMEEPDNGLWEFRGTSQLHSYTFLFHWAGSLAGKKIASVIGDKKMGRYASKLVKESAAMIERCYDAERGVYTQAVGNPNLDASLLQLINMGYLNPRSAKAKRHMKVLEDELKTPSGLFYRYKHADDFGVPESTFLICAFWYVEALARMNRLDEAVKTFDMLVTHGNHLGLFSEDVHEESGSQWGNFPQTYSHVGLINAAFAISRKQDYPIYF</sequence>
<accession>A0A2D0NIN2</accession>
<dbReference type="Gene3D" id="1.50.10.10">
    <property type="match status" value="1"/>
</dbReference>
<dbReference type="Pfam" id="PF00723">
    <property type="entry name" value="Glyco_hydro_15"/>
    <property type="match status" value="1"/>
</dbReference>
<feature type="domain" description="GH15-like" evidence="1">
    <location>
        <begin position="217"/>
        <end position="580"/>
    </location>
</feature>
<dbReference type="InterPro" id="IPR012341">
    <property type="entry name" value="6hp_glycosidase-like_sf"/>
</dbReference>
<keyword evidence="3" id="KW-0378">Hydrolase</keyword>
<name>A0A2D0NIN2_FLAN2</name>
<feature type="domain" description="Trehalase-like N-terminal" evidence="2">
    <location>
        <begin position="10"/>
        <end position="96"/>
    </location>
</feature>
<dbReference type="Pfam" id="PF19291">
    <property type="entry name" value="TREH_N"/>
    <property type="match status" value="1"/>
</dbReference>
<evidence type="ECO:0000313" key="3">
    <source>
        <dbReference type="EMBL" id="PHN08352.1"/>
    </source>
</evidence>
<dbReference type="PANTHER" id="PTHR31616">
    <property type="entry name" value="TREHALASE"/>
    <property type="match status" value="1"/>
</dbReference>
<dbReference type="GO" id="GO:0004553">
    <property type="term" value="F:hydrolase activity, hydrolyzing O-glycosyl compounds"/>
    <property type="evidence" value="ECO:0007669"/>
    <property type="project" value="TreeGrafter"/>
</dbReference>
<keyword evidence="4" id="KW-1185">Reference proteome</keyword>
<comment type="caution">
    <text evidence="3">The sequence shown here is derived from an EMBL/GenBank/DDBJ whole genome shotgun (WGS) entry which is preliminary data.</text>
</comment>
<dbReference type="GO" id="GO:0005975">
    <property type="term" value="P:carbohydrate metabolic process"/>
    <property type="evidence" value="ECO:0007669"/>
    <property type="project" value="InterPro"/>
</dbReference>
<dbReference type="PANTHER" id="PTHR31616:SF0">
    <property type="entry name" value="GLUCAN 1,4-ALPHA-GLUCOSIDASE"/>
    <property type="match status" value="1"/>
</dbReference>
<dbReference type="InterPro" id="IPR011613">
    <property type="entry name" value="GH15-like"/>
</dbReference>
<dbReference type="RefSeq" id="WP_099147944.1">
    <property type="nucleotide sequence ID" value="NZ_PDUD01000001.1"/>
</dbReference>
<dbReference type="AlphaFoldDB" id="A0A2D0NIN2"/>
<dbReference type="Proteomes" id="UP000223913">
    <property type="component" value="Unassembled WGS sequence"/>
</dbReference>
<proteinExistence type="predicted"/>
<dbReference type="InterPro" id="IPR045582">
    <property type="entry name" value="Trehalase-like_N"/>
</dbReference>
<evidence type="ECO:0000259" key="1">
    <source>
        <dbReference type="Pfam" id="PF00723"/>
    </source>
</evidence>
<dbReference type="SUPFAM" id="SSF48208">
    <property type="entry name" value="Six-hairpin glycosidases"/>
    <property type="match status" value="1"/>
</dbReference>
<dbReference type="OrthoDB" id="3902805at2"/>
<reference evidence="3 4" key="1">
    <citation type="submission" date="2017-10" db="EMBL/GenBank/DDBJ databases">
        <title>The draft genome sequence of Lewinella nigricans NBRC 102662.</title>
        <authorList>
            <person name="Wang K."/>
        </authorList>
    </citation>
    <scope>NUCLEOTIDE SEQUENCE [LARGE SCALE GENOMIC DNA]</scope>
    <source>
        <strain evidence="3 4">NBRC 102662</strain>
    </source>
</reference>
<protein>
    <submittedName>
        <fullName evidence="3">Glycosyl hydrolase</fullName>
    </submittedName>
</protein>
<evidence type="ECO:0000259" key="2">
    <source>
        <dbReference type="Pfam" id="PF19291"/>
    </source>
</evidence>
<dbReference type="EMBL" id="PDUD01000001">
    <property type="protein sequence ID" value="PHN08352.1"/>
    <property type="molecule type" value="Genomic_DNA"/>
</dbReference>
<evidence type="ECO:0000313" key="4">
    <source>
        <dbReference type="Proteomes" id="UP000223913"/>
    </source>
</evidence>
<dbReference type="InterPro" id="IPR008928">
    <property type="entry name" value="6-hairpin_glycosidase_sf"/>
</dbReference>